<evidence type="ECO:0000256" key="1">
    <source>
        <dbReference type="SAM" id="MobiDB-lite"/>
    </source>
</evidence>
<dbReference type="Pfam" id="PF14874">
    <property type="entry name" value="PapD-like"/>
    <property type="match status" value="1"/>
</dbReference>
<feature type="region of interest" description="Disordered" evidence="1">
    <location>
        <begin position="1534"/>
        <end position="1560"/>
    </location>
</feature>
<sequence length="1572" mass="173428">MQLLEETRYILPYVDTYYHKRDHSLLVAFHNPLGLQAKSQTSWQTKLHSNVGFRNYLDHVTSSIQSWVDEQERIKIEAARTPTPPPIVVEEPPPTLKEGSRYGLMTRSEVNALKAEEEEKNKKGKGKKSARSSRSPGRRSAKSRGGKDESPEKKDKKREGSSTSRPKSGRTSSAKGSLSVKSSSSKHDKKGGRSKSRTSCQDDTEEDTSSQPIEPSVEEHYDFIGYNVGDKLIHASGSLTTLFPSDGGQIRVDKNSYVQGAKNVRVSVLKDGNVFVLHFVDPVGEILPQEDTEPEGIKIKEENNQESKEKHDDEGIEKSEIEGNEKEQKELSKKFHKGPKPFCDFSSFVAQFNDGMILTHSGYGPSGSIISKELKETEAQLISSIVVPEGGGAAHGTPSPQPKAGSPKSRKKMDEEIKRMEELQQQQEEEKARLEEEAKKREEEEKNKKPFQNLFITCPDGLHLDYFNDGTYLSALDKGGVAVRQRYPIKGLGKQECEKPRQKPAMEEVSRTVLTNGTVIKFMKDDFVQVLFPDGGISSCQSFPTTSTSSRPTSQPTSTIVPKQPEISPTKKGLRATSSQKSSEEPPVPTLNVPEKVAQWVSTGIGGARVRTKEDGEVESLDGVLFSLATCPESGQVLRTREDNVVIVERPDGTLIVEHADGTRITTFYQELQTQTQVPDNETGEEALYKTINGKFVRVECPGFASLTFNCHEGSCGTVFGNGVYMETLANGVTTVERVDGSQLHIDATGVVSFAPRELTGKIDLSIPAPTNQPTDIPAGVYVMRSTQQNCCETKDIRGTHFSVASNGKMSIDKKEPQEVKDDNGATTEKKIESTHIERAVPQTTLVPRYFIIHSDGSGSELLRHADVREFLSRAEKDPATAVLRSPVEGDHEATGVTILKPYAGGISKEWFLQKIEDVIIPGALRERDFTAFPARHEKRPGPVFGTNVGAGVNVGTIIKNKPSIPPITCPPAFEFRQLIEYKRLTDDQRQQIVTCMKEYSEYVTKRQEKLDAILPQDPRDESEKLIAEKLDLKMTAAEKEVKEESDSKDVDSHPEEKEPEPGEEKAEIKDGIKEVIDSMSGKIQGESVGQQYVDAITPAPVPRPPPPRWKRSRSEWERDKIELAELEYGKNALKNHEVPPYFETARGQEFLHRAYDNLPDLDTLTSRLAEQTRHPPPGEGSASETSRSDSGGEELKQKFTQEFCSPEIAQVTNASANNENESSPSANGNTLSPNNLRPTNPTPAHATGDGTPTPLRPNNPTPAHASKPSNPRPSNPTPKHAEGQREELESSNDASPVFEEQQQWRSNLESVREIESTHDEQHDGIVTQSNNSSENSEVITDTPGNPKVGAKSLYMDVTGGVRKDKVKLPTSILSSKPGALLNSQFLETEDPVRRRVHTVSVAGGNKISPGRVEALRGFEMFPPKVSFGVLKEGCTYIHSVIMKNVGIDSCRFKIKQPPLSTGLRVLYNPGPVAAGMNTKLDIEIFAVAVGVVGDSGVGQIGHHVEIVTETDVIYLPVYATIMTAYEYENRYGDQDSGLTNGTNRVPNRPPSRDPTRPRKSVEYALINQETI</sequence>
<dbReference type="GO" id="GO:0003351">
    <property type="term" value="P:epithelial cilium movement involved in extracellular fluid movement"/>
    <property type="evidence" value="ECO:0007669"/>
    <property type="project" value="TreeGrafter"/>
</dbReference>
<organism evidence="2 3">
    <name type="scientific">Actinia tenebrosa</name>
    <name type="common">Australian red waratah sea anemone</name>
    <dbReference type="NCBI Taxonomy" id="6105"/>
    <lineage>
        <taxon>Eukaryota</taxon>
        <taxon>Metazoa</taxon>
        <taxon>Cnidaria</taxon>
        <taxon>Anthozoa</taxon>
        <taxon>Hexacorallia</taxon>
        <taxon>Actiniaria</taxon>
        <taxon>Actiniidae</taxon>
        <taxon>Actinia</taxon>
    </lineage>
</organism>
<reference evidence="3" key="1">
    <citation type="submission" date="2025-08" db="UniProtKB">
        <authorList>
            <consortium name="RefSeq"/>
        </authorList>
    </citation>
    <scope>IDENTIFICATION</scope>
    <source>
        <tissue evidence="3">Tentacle</tissue>
    </source>
</reference>
<feature type="compositionally biased region" description="Basic residues" evidence="1">
    <location>
        <begin position="187"/>
        <end position="196"/>
    </location>
</feature>
<dbReference type="FunCoup" id="A0A6P8HDG3">
    <property type="interactions" value="64"/>
</dbReference>
<dbReference type="PANTHER" id="PTHR21963">
    <property type="entry name" value="PF6"/>
    <property type="match status" value="1"/>
</dbReference>
<dbReference type="InParanoid" id="A0A6P8HDG3"/>
<feature type="compositionally biased region" description="Polar residues" evidence="1">
    <location>
        <begin position="1537"/>
        <end position="1546"/>
    </location>
</feature>
<feature type="compositionally biased region" description="Basic and acidic residues" evidence="1">
    <location>
        <begin position="1280"/>
        <end position="1289"/>
    </location>
</feature>
<feature type="compositionally biased region" description="Basic and acidic residues" evidence="1">
    <location>
        <begin position="1311"/>
        <end position="1324"/>
    </location>
</feature>
<feature type="compositionally biased region" description="Polar residues" evidence="1">
    <location>
        <begin position="161"/>
        <end position="171"/>
    </location>
</feature>
<name>A0A6P8HDG3_ACTTE</name>
<feature type="compositionally biased region" description="Basic and acidic residues" evidence="1">
    <location>
        <begin position="145"/>
        <end position="160"/>
    </location>
</feature>
<feature type="region of interest" description="Disordered" evidence="1">
    <location>
        <begin position="388"/>
        <end position="447"/>
    </location>
</feature>
<evidence type="ECO:0000313" key="3">
    <source>
        <dbReference type="RefSeq" id="XP_031553103.1"/>
    </source>
</evidence>
<feature type="compositionally biased region" description="Low complexity" evidence="1">
    <location>
        <begin position="542"/>
        <end position="559"/>
    </location>
</feature>
<proteinExistence type="predicted"/>
<protein>
    <submittedName>
        <fullName evidence="3">Sperm-associated antigen 17-like isoform X1</fullName>
    </submittedName>
</protein>
<feature type="compositionally biased region" description="Basic and acidic residues" evidence="1">
    <location>
        <begin position="412"/>
        <end position="447"/>
    </location>
</feature>
<gene>
    <name evidence="3" type="primary">LOC116290237</name>
</gene>
<dbReference type="GO" id="GO:0005576">
    <property type="term" value="C:extracellular region"/>
    <property type="evidence" value="ECO:0007669"/>
    <property type="project" value="GOC"/>
</dbReference>
<dbReference type="GO" id="GO:1990716">
    <property type="term" value="C:axonemal central apparatus"/>
    <property type="evidence" value="ECO:0007669"/>
    <property type="project" value="TreeGrafter"/>
</dbReference>
<dbReference type="OrthoDB" id="5973991at2759"/>
<feature type="compositionally biased region" description="Polar residues" evidence="1">
    <location>
        <begin position="1301"/>
        <end position="1310"/>
    </location>
</feature>
<feature type="compositionally biased region" description="Polar residues" evidence="1">
    <location>
        <begin position="1327"/>
        <end position="1344"/>
    </location>
</feature>
<dbReference type="InterPro" id="IPR026173">
    <property type="entry name" value="SPAG17"/>
</dbReference>
<feature type="compositionally biased region" description="Pro residues" evidence="1">
    <location>
        <begin position="82"/>
        <end position="95"/>
    </location>
</feature>
<dbReference type="Proteomes" id="UP000515163">
    <property type="component" value="Unplaced"/>
</dbReference>
<feature type="compositionally biased region" description="Basic and acidic residues" evidence="1">
    <location>
        <begin position="295"/>
        <end position="333"/>
    </location>
</feature>
<feature type="region of interest" description="Disordered" evidence="1">
    <location>
        <begin position="1097"/>
        <end position="1116"/>
    </location>
</feature>
<dbReference type="GO" id="GO:1904158">
    <property type="term" value="P:axonemal central apparatus assembly"/>
    <property type="evidence" value="ECO:0007669"/>
    <property type="project" value="TreeGrafter"/>
</dbReference>
<feature type="region of interest" description="Disordered" evidence="1">
    <location>
        <begin position="78"/>
        <end position="216"/>
    </location>
</feature>
<feature type="compositionally biased region" description="Basic residues" evidence="1">
    <location>
        <begin position="122"/>
        <end position="144"/>
    </location>
</feature>
<feature type="region of interest" description="Disordered" evidence="1">
    <location>
        <begin position="1162"/>
        <end position="1348"/>
    </location>
</feature>
<dbReference type="GeneID" id="116290237"/>
<dbReference type="RefSeq" id="XP_031553103.1">
    <property type="nucleotide sequence ID" value="XM_031697243.1"/>
</dbReference>
<feature type="region of interest" description="Disordered" evidence="1">
    <location>
        <begin position="542"/>
        <end position="594"/>
    </location>
</feature>
<accession>A0A6P8HDG3</accession>
<feature type="compositionally biased region" description="Polar residues" evidence="1">
    <location>
        <begin position="1231"/>
        <end position="1240"/>
    </location>
</feature>
<feature type="compositionally biased region" description="Low complexity" evidence="1">
    <location>
        <begin position="1214"/>
        <end position="1230"/>
    </location>
</feature>
<feature type="region of interest" description="Disordered" evidence="1">
    <location>
        <begin position="1038"/>
        <end position="1069"/>
    </location>
</feature>
<feature type="region of interest" description="Disordered" evidence="1">
    <location>
        <begin position="288"/>
        <end position="335"/>
    </location>
</feature>
<feature type="compositionally biased region" description="Basic and acidic residues" evidence="1">
    <location>
        <begin position="1551"/>
        <end position="1560"/>
    </location>
</feature>
<dbReference type="KEGG" id="aten:116290237"/>
<keyword evidence="2" id="KW-1185">Reference proteome</keyword>
<dbReference type="PANTHER" id="PTHR21963:SF1">
    <property type="entry name" value="SPERM-ASSOCIATED ANTIGEN 17"/>
    <property type="match status" value="1"/>
</dbReference>
<feature type="compositionally biased region" description="Low complexity" evidence="1">
    <location>
        <begin position="172"/>
        <end position="183"/>
    </location>
</feature>
<evidence type="ECO:0000313" key="2">
    <source>
        <dbReference type="Proteomes" id="UP000515163"/>
    </source>
</evidence>